<dbReference type="PANTHER" id="PTHR11365:SF23">
    <property type="entry name" value="HYPOTHETICAL 5-OXOPROLINASE (EUROFUNG)-RELATED"/>
    <property type="match status" value="1"/>
</dbReference>
<dbReference type="Pfam" id="PF02538">
    <property type="entry name" value="Hydantoinase_B"/>
    <property type="match status" value="1"/>
</dbReference>
<keyword evidence="3" id="KW-1185">Reference proteome</keyword>
<dbReference type="GO" id="GO:0017168">
    <property type="term" value="F:5-oxoprolinase (ATP-hydrolyzing) activity"/>
    <property type="evidence" value="ECO:0007669"/>
    <property type="project" value="TreeGrafter"/>
</dbReference>
<gene>
    <name evidence="2" type="ORF">F9802_06100</name>
</gene>
<dbReference type="RefSeq" id="WP_152150254.1">
    <property type="nucleotide sequence ID" value="NZ_WEIO01000002.1"/>
</dbReference>
<name>A0A6I1FML0_9BACI</name>
<sequence>MNSITPDLMAILSSKINGISRQMTYVLQKSARSSIISNARDFSTAVCDGKGEVIALPNGFPVHATNMGLTLRGVFEYHPPSTLKPGDAILNNSPYHGNTHMGDHTIIVPVFFEDEIMFYTTIRAHQADIGNSIPTTYHGMAKDIYEEGALCFPGVKIQKNYEDVEDIIRMCKMRIRVPDIWYGDYSAAVGAARIGEKELIKLTEKYGKETVKIFCREWQKYGDKKMEEEIKKIPSGTWRSESKHDPIADILPDGISVKSTVTVDQEQGKIIVDFTENGDPIKSGYNLCEATVLAAGRTAVLNCLSANDLPLCEGTFSRIEVKMKERGVIGKASFPYSSALATTSLFERAVFAAQLALSQAKEEFGMAEGSSITVPSQPVVSGFDSRYNRPFISQISSGISGGMAVFGHDGYTTFGGVCTGGLSVWNPFEVLEQKYPIQFEMQEIIPDSCGAGKWDGGPGTRIEMKMRDDRVRFVINCDNSKNPARGVKGGKNGRPIYAYRYKESDKENIEDITNTFIDVELEPKEIFISESAAGGGLGDPFERDPELIRHRVREGWLSLKKAKEVYGVVIDTTNERYIVNYEETRELRNRRVLK</sequence>
<protein>
    <submittedName>
        <fullName evidence="2">Hydantoinase B/oxoprolinase family protein</fullName>
    </submittedName>
</protein>
<reference evidence="2 3" key="1">
    <citation type="submission" date="2019-10" db="EMBL/GenBank/DDBJ databases">
        <title>Bacillus aerolatum sp. nov., isolated from bioaerosol of sport playgrounds.</title>
        <authorList>
            <person name="Chen P."/>
            <person name="Zhang G."/>
        </authorList>
    </citation>
    <scope>NUCLEOTIDE SEQUENCE [LARGE SCALE GENOMIC DNA]</scope>
    <source>
        <strain evidence="2 3">CX253</strain>
    </source>
</reference>
<dbReference type="GO" id="GO:0006749">
    <property type="term" value="P:glutathione metabolic process"/>
    <property type="evidence" value="ECO:0007669"/>
    <property type="project" value="TreeGrafter"/>
</dbReference>
<evidence type="ECO:0000259" key="1">
    <source>
        <dbReference type="Pfam" id="PF02538"/>
    </source>
</evidence>
<evidence type="ECO:0000313" key="2">
    <source>
        <dbReference type="EMBL" id="KAB7708269.1"/>
    </source>
</evidence>
<dbReference type="PANTHER" id="PTHR11365">
    <property type="entry name" value="5-OXOPROLINASE RELATED"/>
    <property type="match status" value="1"/>
</dbReference>
<dbReference type="EMBL" id="WEIO01000002">
    <property type="protein sequence ID" value="KAB7708269.1"/>
    <property type="molecule type" value="Genomic_DNA"/>
</dbReference>
<feature type="domain" description="Hydantoinase B/oxoprolinase" evidence="1">
    <location>
        <begin position="9"/>
        <end position="540"/>
    </location>
</feature>
<dbReference type="InterPro" id="IPR003692">
    <property type="entry name" value="Hydantoinase_B"/>
</dbReference>
<dbReference type="Proteomes" id="UP000429595">
    <property type="component" value="Unassembled WGS sequence"/>
</dbReference>
<dbReference type="InterPro" id="IPR045079">
    <property type="entry name" value="Oxoprolinase-like"/>
</dbReference>
<dbReference type="AlphaFoldDB" id="A0A6I1FML0"/>
<proteinExistence type="predicted"/>
<accession>A0A6I1FML0</accession>
<evidence type="ECO:0000313" key="3">
    <source>
        <dbReference type="Proteomes" id="UP000429595"/>
    </source>
</evidence>
<organism evidence="2 3">
    <name type="scientific">Bacillus aerolatus</name>
    <dbReference type="NCBI Taxonomy" id="2653354"/>
    <lineage>
        <taxon>Bacteria</taxon>
        <taxon>Bacillati</taxon>
        <taxon>Bacillota</taxon>
        <taxon>Bacilli</taxon>
        <taxon>Bacillales</taxon>
        <taxon>Bacillaceae</taxon>
        <taxon>Bacillus</taxon>
    </lineage>
</organism>
<comment type="caution">
    <text evidence="2">The sequence shown here is derived from an EMBL/GenBank/DDBJ whole genome shotgun (WGS) entry which is preliminary data.</text>
</comment>
<dbReference type="GO" id="GO:0005829">
    <property type="term" value="C:cytosol"/>
    <property type="evidence" value="ECO:0007669"/>
    <property type="project" value="TreeGrafter"/>
</dbReference>